<feature type="domain" description="STAS" evidence="3">
    <location>
        <begin position="1"/>
        <end position="110"/>
    </location>
</feature>
<keyword evidence="5" id="KW-1185">Reference proteome</keyword>
<evidence type="ECO:0000259" key="3">
    <source>
        <dbReference type="PROSITE" id="PS50801"/>
    </source>
</evidence>
<proteinExistence type="inferred from homology"/>
<sequence>MTLKHRQENGIDVVTLPQRLVMANAGDARAQLKEIIQSGSGRVVVNLAETSFMDSSGLAVVVAGLQTARKLDGDLYLAQMSDSIRALFELTRLHTVFQIFDDETAAVRAFG</sequence>
<protein>
    <recommendedName>
        <fullName evidence="2">Anti-sigma factor antagonist</fullName>
    </recommendedName>
</protein>
<name>A0ABS1CFV1_9GAMM</name>
<dbReference type="EMBL" id="NRRV01000013">
    <property type="protein sequence ID" value="MBK1630598.1"/>
    <property type="molecule type" value="Genomic_DNA"/>
</dbReference>
<dbReference type="InterPro" id="IPR003658">
    <property type="entry name" value="Anti-sigma_ant"/>
</dbReference>
<dbReference type="InterPro" id="IPR036513">
    <property type="entry name" value="STAS_dom_sf"/>
</dbReference>
<evidence type="ECO:0000256" key="2">
    <source>
        <dbReference type="RuleBase" id="RU003749"/>
    </source>
</evidence>
<dbReference type="Pfam" id="PF01740">
    <property type="entry name" value="STAS"/>
    <property type="match status" value="1"/>
</dbReference>
<dbReference type="CDD" id="cd07043">
    <property type="entry name" value="STAS_anti-anti-sigma_factors"/>
    <property type="match status" value="1"/>
</dbReference>
<comment type="caution">
    <text evidence="4">The sequence shown here is derived from an EMBL/GenBank/DDBJ whole genome shotgun (WGS) entry which is preliminary data.</text>
</comment>
<dbReference type="Proteomes" id="UP000748752">
    <property type="component" value="Unassembled WGS sequence"/>
</dbReference>
<reference evidence="4 5" key="1">
    <citation type="journal article" date="2020" name="Microorganisms">
        <title>Osmotic Adaptation and Compatible Solute Biosynthesis of Phototrophic Bacteria as Revealed from Genome Analyses.</title>
        <authorList>
            <person name="Imhoff J.F."/>
            <person name="Rahn T."/>
            <person name="Kunzel S."/>
            <person name="Keller A."/>
            <person name="Neulinger S.C."/>
        </authorList>
    </citation>
    <scope>NUCLEOTIDE SEQUENCE [LARGE SCALE GENOMIC DNA]</scope>
    <source>
        <strain evidence="4 5">DSM 6210</strain>
    </source>
</reference>
<evidence type="ECO:0000313" key="4">
    <source>
        <dbReference type="EMBL" id="MBK1630598.1"/>
    </source>
</evidence>
<dbReference type="InterPro" id="IPR002645">
    <property type="entry name" value="STAS_dom"/>
</dbReference>
<dbReference type="SUPFAM" id="SSF52091">
    <property type="entry name" value="SpoIIaa-like"/>
    <property type="match status" value="1"/>
</dbReference>
<dbReference type="RefSeq" id="WP_200235611.1">
    <property type="nucleotide sequence ID" value="NZ_NRRV01000013.1"/>
</dbReference>
<dbReference type="Gene3D" id="3.30.750.24">
    <property type="entry name" value="STAS domain"/>
    <property type="match status" value="1"/>
</dbReference>
<dbReference type="PANTHER" id="PTHR33495">
    <property type="entry name" value="ANTI-SIGMA FACTOR ANTAGONIST TM_1081-RELATED-RELATED"/>
    <property type="match status" value="1"/>
</dbReference>
<dbReference type="PROSITE" id="PS50801">
    <property type="entry name" value="STAS"/>
    <property type="match status" value="1"/>
</dbReference>
<evidence type="ECO:0000256" key="1">
    <source>
        <dbReference type="ARBA" id="ARBA00009013"/>
    </source>
</evidence>
<evidence type="ECO:0000313" key="5">
    <source>
        <dbReference type="Proteomes" id="UP000748752"/>
    </source>
</evidence>
<dbReference type="PANTHER" id="PTHR33495:SF2">
    <property type="entry name" value="ANTI-SIGMA FACTOR ANTAGONIST TM_1081-RELATED"/>
    <property type="match status" value="1"/>
</dbReference>
<accession>A0ABS1CFV1</accession>
<organism evidence="4 5">
    <name type="scientific">Thiohalocapsa halophila</name>
    <dbReference type="NCBI Taxonomy" id="69359"/>
    <lineage>
        <taxon>Bacteria</taxon>
        <taxon>Pseudomonadati</taxon>
        <taxon>Pseudomonadota</taxon>
        <taxon>Gammaproteobacteria</taxon>
        <taxon>Chromatiales</taxon>
        <taxon>Chromatiaceae</taxon>
        <taxon>Thiohalocapsa</taxon>
    </lineage>
</organism>
<gene>
    <name evidence="4" type="ORF">CKO31_07535</name>
</gene>
<dbReference type="NCBIfam" id="TIGR00377">
    <property type="entry name" value="ant_ant_sig"/>
    <property type="match status" value="1"/>
</dbReference>
<comment type="similarity">
    <text evidence="1 2">Belongs to the anti-sigma-factor antagonist family.</text>
</comment>